<dbReference type="PROSITE" id="PS51352">
    <property type="entry name" value="THIOREDOXIN_2"/>
    <property type="match status" value="1"/>
</dbReference>
<dbReference type="CDD" id="cd03023">
    <property type="entry name" value="DsbA_Com1_like"/>
    <property type="match status" value="1"/>
</dbReference>
<dbReference type="PANTHER" id="PTHR13887:SF14">
    <property type="entry name" value="DISULFIDE BOND FORMATION PROTEIN D"/>
    <property type="match status" value="1"/>
</dbReference>
<dbReference type="Gene3D" id="3.40.30.10">
    <property type="entry name" value="Glutaredoxin"/>
    <property type="match status" value="1"/>
</dbReference>
<dbReference type="EMBL" id="JBHSML010000002">
    <property type="protein sequence ID" value="MFC5514561.1"/>
    <property type="molecule type" value="Genomic_DNA"/>
</dbReference>
<dbReference type="Pfam" id="PF13462">
    <property type="entry name" value="Thioredoxin_4"/>
    <property type="match status" value="1"/>
</dbReference>
<accession>A0ABW0PPH3</accession>
<dbReference type="InterPro" id="IPR012336">
    <property type="entry name" value="Thioredoxin-like_fold"/>
</dbReference>
<feature type="domain" description="Thioredoxin" evidence="8">
    <location>
        <begin position="11"/>
        <end position="201"/>
    </location>
</feature>
<keyword evidence="10" id="KW-1185">Reference proteome</keyword>
<dbReference type="PANTHER" id="PTHR13887">
    <property type="entry name" value="GLUTATHIONE S-TRANSFERASE KAPPA"/>
    <property type="match status" value="1"/>
</dbReference>
<keyword evidence="6" id="KW-0676">Redox-active center</keyword>
<evidence type="ECO:0000313" key="10">
    <source>
        <dbReference type="Proteomes" id="UP001596150"/>
    </source>
</evidence>
<organism evidence="9 10">
    <name type="scientific">Kaistia terrae</name>
    <dbReference type="NCBI Taxonomy" id="537017"/>
    <lineage>
        <taxon>Bacteria</taxon>
        <taxon>Pseudomonadati</taxon>
        <taxon>Pseudomonadota</taxon>
        <taxon>Alphaproteobacteria</taxon>
        <taxon>Hyphomicrobiales</taxon>
        <taxon>Kaistiaceae</taxon>
        <taxon>Kaistia</taxon>
    </lineage>
</organism>
<keyword evidence="4" id="KW-0560">Oxidoreductase</keyword>
<comment type="similarity">
    <text evidence="2">Belongs to the thioredoxin family. DsbA subfamily.</text>
</comment>
<gene>
    <name evidence="9" type="ORF">ACFPP9_02170</name>
</gene>
<evidence type="ECO:0000256" key="3">
    <source>
        <dbReference type="ARBA" id="ARBA00022729"/>
    </source>
</evidence>
<evidence type="ECO:0000256" key="1">
    <source>
        <dbReference type="ARBA" id="ARBA00003565"/>
    </source>
</evidence>
<evidence type="ECO:0000259" key="8">
    <source>
        <dbReference type="PROSITE" id="PS51352"/>
    </source>
</evidence>
<feature type="signal peptide" evidence="7">
    <location>
        <begin position="1"/>
        <end position="26"/>
    </location>
</feature>
<dbReference type="SUPFAM" id="SSF52833">
    <property type="entry name" value="Thioredoxin-like"/>
    <property type="match status" value="1"/>
</dbReference>
<dbReference type="RefSeq" id="WP_266343331.1">
    <property type="nucleotide sequence ID" value="NZ_JAPKNH010000002.1"/>
</dbReference>
<evidence type="ECO:0000256" key="4">
    <source>
        <dbReference type="ARBA" id="ARBA00023002"/>
    </source>
</evidence>
<sequence length="205" mass="22089">MNRRDLLALSATLLVTAPLLATAAWAQQVDVNAILNDPEAPVGGNPKGDVTIVAYLDYNCIYCKKSAPDLDRVVKEDGKIRLIYKDWPILSESSMLGAQLALGAKYQGGYEKAHHALMGLSGRKADQTAMLKAMKAAGIDMTRLQSDLDTHGPKISALLQRNLAQADSLSLTGTPTYLVGPFRTSTLDYAGFKQVVADARARQAE</sequence>
<feature type="chain" id="PRO_5046321262" evidence="7">
    <location>
        <begin position="27"/>
        <end position="205"/>
    </location>
</feature>
<reference evidence="10" key="1">
    <citation type="journal article" date="2019" name="Int. J. Syst. Evol. Microbiol.">
        <title>The Global Catalogue of Microorganisms (GCM) 10K type strain sequencing project: providing services to taxonomists for standard genome sequencing and annotation.</title>
        <authorList>
            <consortium name="The Broad Institute Genomics Platform"/>
            <consortium name="The Broad Institute Genome Sequencing Center for Infectious Disease"/>
            <person name="Wu L."/>
            <person name="Ma J."/>
        </authorList>
    </citation>
    <scope>NUCLEOTIDE SEQUENCE [LARGE SCALE GENOMIC DNA]</scope>
    <source>
        <strain evidence="10">KACC 12633</strain>
    </source>
</reference>
<evidence type="ECO:0000256" key="2">
    <source>
        <dbReference type="ARBA" id="ARBA00005791"/>
    </source>
</evidence>
<dbReference type="Proteomes" id="UP001596150">
    <property type="component" value="Unassembled WGS sequence"/>
</dbReference>
<evidence type="ECO:0000313" key="9">
    <source>
        <dbReference type="EMBL" id="MFC5514561.1"/>
    </source>
</evidence>
<evidence type="ECO:0000256" key="6">
    <source>
        <dbReference type="ARBA" id="ARBA00023284"/>
    </source>
</evidence>
<keyword evidence="5" id="KW-1015">Disulfide bond</keyword>
<comment type="function">
    <text evidence="1">May be required for disulfide bond formation in some proteins.</text>
</comment>
<name>A0ABW0PPH3_9HYPH</name>
<proteinExistence type="inferred from homology"/>
<dbReference type="InterPro" id="IPR036249">
    <property type="entry name" value="Thioredoxin-like_sf"/>
</dbReference>
<evidence type="ECO:0000256" key="5">
    <source>
        <dbReference type="ARBA" id="ARBA00023157"/>
    </source>
</evidence>
<dbReference type="InterPro" id="IPR013766">
    <property type="entry name" value="Thioredoxin_domain"/>
</dbReference>
<comment type="caution">
    <text evidence="9">The sequence shown here is derived from an EMBL/GenBank/DDBJ whole genome shotgun (WGS) entry which is preliminary data.</text>
</comment>
<evidence type="ECO:0000256" key="7">
    <source>
        <dbReference type="SAM" id="SignalP"/>
    </source>
</evidence>
<keyword evidence="3 7" id="KW-0732">Signal</keyword>
<protein>
    <submittedName>
        <fullName evidence="9">DsbA family protein</fullName>
    </submittedName>
</protein>